<proteinExistence type="predicted"/>
<evidence type="ECO:0000313" key="3">
    <source>
        <dbReference type="Proteomes" id="UP001239909"/>
    </source>
</evidence>
<dbReference type="EMBL" id="BSYI01000045">
    <property type="protein sequence ID" value="GMG84878.1"/>
    <property type="molecule type" value="Genomic_DNA"/>
</dbReference>
<sequence>MSEIDLHHASDVGPAYFAGRWQMFRIIENVEEGVIGEFWGDAVFSPDGAGLRCVESGVLRFRGEDYHADRTALWRFPERGRIEVQYEDGRPFHDFVLDDPRAEHQCGDDRYRVSYRFHRDAWLSRWEVAGPRKDYVMTSRYRRTGAEAPPAWPEIALHG</sequence>
<name>A0ABQ6LS15_9RHOB</name>
<evidence type="ECO:0000259" key="1">
    <source>
        <dbReference type="Pfam" id="PF19834"/>
    </source>
</evidence>
<dbReference type="RefSeq" id="WP_285674042.1">
    <property type="nucleotide sequence ID" value="NZ_BSYI01000045.1"/>
</dbReference>
<comment type="caution">
    <text evidence="2">The sequence shown here is derived from an EMBL/GenBank/DDBJ whole genome shotgun (WGS) entry which is preliminary data.</text>
</comment>
<evidence type="ECO:0000313" key="2">
    <source>
        <dbReference type="EMBL" id="GMG84878.1"/>
    </source>
</evidence>
<keyword evidence="3" id="KW-1185">Reference proteome</keyword>
<feature type="domain" description="DUF6314" evidence="1">
    <location>
        <begin position="17"/>
        <end position="143"/>
    </location>
</feature>
<dbReference type="Pfam" id="PF19834">
    <property type="entry name" value="DUF6314"/>
    <property type="match status" value="1"/>
</dbReference>
<dbReference type="InterPro" id="IPR045632">
    <property type="entry name" value="DUF6314"/>
</dbReference>
<organism evidence="2 3">
    <name type="scientific">Paralimibaculum aggregatum</name>
    <dbReference type="NCBI Taxonomy" id="3036245"/>
    <lineage>
        <taxon>Bacteria</taxon>
        <taxon>Pseudomonadati</taxon>
        <taxon>Pseudomonadota</taxon>
        <taxon>Alphaproteobacteria</taxon>
        <taxon>Rhodobacterales</taxon>
        <taxon>Paracoccaceae</taxon>
        <taxon>Paralimibaculum</taxon>
    </lineage>
</organism>
<protein>
    <submittedName>
        <fullName evidence="2">DUF6314 family protein</fullName>
    </submittedName>
</protein>
<reference evidence="2 3" key="1">
    <citation type="submission" date="2023-04" db="EMBL/GenBank/DDBJ databases">
        <title>Marinoamorphus aggregata gen. nov., sp. Nov., isolate from tissue of brittle star Ophioplocus japonicus.</title>
        <authorList>
            <person name="Kawano K."/>
            <person name="Sawayama S."/>
            <person name="Nakagawa S."/>
        </authorList>
    </citation>
    <scope>NUCLEOTIDE SEQUENCE [LARGE SCALE GENOMIC DNA]</scope>
    <source>
        <strain evidence="2 3">NKW23</strain>
    </source>
</reference>
<dbReference type="Proteomes" id="UP001239909">
    <property type="component" value="Unassembled WGS sequence"/>
</dbReference>
<accession>A0ABQ6LS15</accession>
<gene>
    <name evidence="2" type="ORF">LNKW23_40940</name>
</gene>